<dbReference type="KEGG" id="vg:65128970"/>
<proteinExistence type="predicted"/>
<dbReference type="GeneID" id="65128970"/>
<evidence type="ECO:0000256" key="1">
    <source>
        <dbReference type="SAM" id="Phobius"/>
    </source>
</evidence>
<accession>A0A7M1RW32</accession>
<keyword evidence="1" id="KW-0812">Transmembrane</keyword>
<protein>
    <submittedName>
        <fullName evidence="2">Uncharacterized protein</fullName>
    </submittedName>
</protein>
<sequence length="101" mass="12013">MKKYHRLRLLSNITEAIEMTLFILWGLSILFIESFIGLLIYYMVGIIPILFIWRKHIVKKHLKKKVYATICIFNRLLIDSISVLRARNKSKKEEKAFKQSS</sequence>
<evidence type="ECO:0000313" key="3">
    <source>
        <dbReference type="Proteomes" id="UP000594063"/>
    </source>
</evidence>
<feature type="transmembrane region" description="Helical" evidence="1">
    <location>
        <begin position="21"/>
        <end position="54"/>
    </location>
</feature>
<dbReference type="EMBL" id="MT774380">
    <property type="protein sequence ID" value="QOR58496.1"/>
    <property type="molecule type" value="Genomic_DNA"/>
</dbReference>
<keyword evidence="1" id="KW-0472">Membrane</keyword>
<name>A0A7M1RW32_9CAUD</name>
<organism evidence="2 3">
    <name type="scientific">uncultured phage cr1_1</name>
    <dbReference type="NCBI Taxonomy" id="2772064"/>
    <lineage>
        <taxon>Viruses</taxon>
        <taxon>Duplodnaviria</taxon>
        <taxon>Heunggongvirae</taxon>
        <taxon>Uroviricota</taxon>
        <taxon>Caudoviricetes</taxon>
        <taxon>Crassvirales</taxon>
        <taxon>Suoliviridae</taxon>
        <taxon>Boorivirinae</taxon>
        <taxon>Culoivirus</taxon>
        <taxon>Culoivirus americanus</taxon>
    </lineage>
</organism>
<reference evidence="2 3" key="1">
    <citation type="submission" date="2020-07" db="EMBL/GenBank/DDBJ databases">
        <title>Taxonomic proposal: Crassvirales, a new order of highly abundant and diverse bacterial viruses.</title>
        <authorList>
            <person name="Shkoporov A.N."/>
            <person name="Stockdale S.R."/>
            <person name="Guerin E."/>
            <person name="Ross R.P."/>
            <person name="Hill C."/>
        </authorList>
    </citation>
    <scope>NUCLEOTIDE SEQUENCE [LARGE SCALE GENOMIC DNA]</scope>
</reference>
<keyword evidence="1" id="KW-1133">Transmembrane helix</keyword>
<keyword evidence="3" id="KW-1185">Reference proteome</keyword>
<dbReference type="RefSeq" id="YP_010110654.1">
    <property type="nucleotide sequence ID" value="NC_055873.1"/>
</dbReference>
<evidence type="ECO:0000313" key="2">
    <source>
        <dbReference type="EMBL" id="QOR58496.1"/>
    </source>
</evidence>
<dbReference type="Proteomes" id="UP000594063">
    <property type="component" value="Segment"/>
</dbReference>